<proteinExistence type="inferred from homology"/>
<dbReference type="InterPro" id="IPR010992">
    <property type="entry name" value="IHF-like_DNA-bd_dom_sf"/>
</dbReference>
<dbReference type="OrthoDB" id="9799835at2"/>
<keyword evidence="3 6" id="KW-0238">DNA-binding</keyword>
<keyword evidence="2" id="KW-0226">DNA condensation</keyword>
<dbReference type="SUPFAM" id="SSF47729">
    <property type="entry name" value="IHF-like DNA-binding proteins"/>
    <property type="match status" value="1"/>
</dbReference>
<evidence type="ECO:0000256" key="1">
    <source>
        <dbReference type="ARBA" id="ARBA00010529"/>
    </source>
</evidence>
<organism evidence="6 7">
    <name type="scientific">Desulfurella multipotens</name>
    <dbReference type="NCBI Taxonomy" id="79269"/>
    <lineage>
        <taxon>Bacteria</taxon>
        <taxon>Pseudomonadati</taxon>
        <taxon>Campylobacterota</taxon>
        <taxon>Desulfurellia</taxon>
        <taxon>Desulfurellales</taxon>
        <taxon>Desulfurellaceae</taxon>
        <taxon>Desulfurella</taxon>
    </lineage>
</organism>
<feature type="compositionally biased region" description="Basic and acidic residues" evidence="5">
    <location>
        <begin position="90"/>
        <end position="100"/>
    </location>
</feature>
<evidence type="ECO:0000256" key="4">
    <source>
        <dbReference type="RuleBase" id="RU003939"/>
    </source>
</evidence>
<accession>A0A1G6RYU6</accession>
<evidence type="ECO:0000256" key="2">
    <source>
        <dbReference type="ARBA" id="ARBA00023067"/>
    </source>
</evidence>
<evidence type="ECO:0000313" key="7">
    <source>
        <dbReference type="Proteomes" id="UP000199411"/>
    </source>
</evidence>
<feature type="region of interest" description="Disordered" evidence="5">
    <location>
        <begin position="90"/>
        <end position="110"/>
    </location>
</feature>
<dbReference type="GO" id="GO:0030527">
    <property type="term" value="F:structural constituent of chromatin"/>
    <property type="evidence" value="ECO:0007669"/>
    <property type="project" value="InterPro"/>
</dbReference>
<feature type="compositionally biased region" description="Low complexity" evidence="5">
    <location>
        <begin position="101"/>
        <end position="110"/>
    </location>
</feature>
<dbReference type="CDD" id="cd13831">
    <property type="entry name" value="HU"/>
    <property type="match status" value="1"/>
</dbReference>
<dbReference type="PANTHER" id="PTHR33175">
    <property type="entry name" value="DNA-BINDING PROTEIN HU"/>
    <property type="match status" value="1"/>
</dbReference>
<dbReference type="GO" id="GO:0030261">
    <property type="term" value="P:chromosome condensation"/>
    <property type="evidence" value="ECO:0007669"/>
    <property type="project" value="UniProtKB-KW"/>
</dbReference>
<dbReference type="PRINTS" id="PR01727">
    <property type="entry name" value="DNABINDINGHU"/>
</dbReference>
<evidence type="ECO:0000256" key="3">
    <source>
        <dbReference type="ARBA" id="ARBA00023125"/>
    </source>
</evidence>
<keyword evidence="7" id="KW-1185">Reference proteome</keyword>
<reference evidence="7" key="1">
    <citation type="submission" date="2016-10" db="EMBL/GenBank/DDBJ databases">
        <authorList>
            <person name="Varghese N."/>
            <person name="Submissions S."/>
        </authorList>
    </citation>
    <scope>NUCLEOTIDE SEQUENCE [LARGE SCALE GENOMIC DNA]</scope>
    <source>
        <strain evidence="7">DSM 8415</strain>
    </source>
</reference>
<dbReference type="PANTHER" id="PTHR33175:SF3">
    <property type="entry name" value="DNA-BINDING PROTEIN HU-BETA"/>
    <property type="match status" value="1"/>
</dbReference>
<dbReference type="AlphaFoldDB" id="A0A1G6RYU6"/>
<dbReference type="SMART" id="SM00411">
    <property type="entry name" value="BHL"/>
    <property type="match status" value="1"/>
</dbReference>
<dbReference type="InterPro" id="IPR000119">
    <property type="entry name" value="Hist_DNA-bd"/>
</dbReference>
<sequence>MTKNEFVKVLSKKANLPQEQTKALLNATLESIVEVVKSGEKLLFSDFGTFYISNRAQRKGRNPQTGKPITIPAYRLPAFRVGSTFKKAVNELPKKEEKQTKQTNAKNKKK</sequence>
<protein>
    <submittedName>
        <fullName evidence="6">DNA-binding protein HU-beta</fullName>
    </submittedName>
</protein>
<dbReference type="GO" id="GO:0003677">
    <property type="term" value="F:DNA binding"/>
    <property type="evidence" value="ECO:0007669"/>
    <property type="project" value="UniProtKB-KW"/>
</dbReference>
<dbReference type="Pfam" id="PF00216">
    <property type="entry name" value="Bac_DNA_binding"/>
    <property type="match status" value="1"/>
</dbReference>
<dbReference type="Proteomes" id="UP000199411">
    <property type="component" value="Unassembled WGS sequence"/>
</dbReference>
<gene>
    <name evidence="6" type="ORF">SAMN05660835_01870</name>
</gene>
<evidence type="ECO:0000313" key="6">
    <source>
        <dbReference type="EMBL" id="SDD09127.1"/>
    </source>
</evidence>
<name>A0A1G6RYU6_9BACT</name>
<dbReference type="GO" id="GO:0005829">
    <property type="term" value="C:cytosol"/>
    <property type="evidence" value="ECO:0007669"/>
    <property type="project" value="TreeGrafter"/>
</dbReference>
<dbReference type="Gene3D" id="4.10.520.10">
    <property type="entry name" value="IHF-like DNA-binding proteins"/>
    <property type="match status" value="1"/>
</dbReference>
<dbReference type="RefSeq" id="WP_092129837.1">
    <property type="nucleotide sequence ID" value="NZ_FMYU01000024.1"/>
</dbReference>
<evidence type="ECO:0000256" key="5">
    <source>
        <dbReference type="SAM" id="MobiDB-lite"/>
    </source>
</evidence>
<comment type="similarity">
    <text evidence="1 4">Belongs to the bacterial histone-like protein family.</text>
</comment>
<dbReference type="EMBL" id="FMYU01000024">
    <property type="protein sequence ID" value="SDD09127.1"/>
    <property type="molecule type" value="Genomic_DNA"/>
</dbReference>